<evidence type="ECO:0000256" key="14">
    <source>
        <dbReference type="PIRSR" id="PIRSR000808-3"/>
    </source>
</evidence>
<dbReference type="PANTHER" id="PTHR11943">
    <property type="entry name" value="GALACTOSE-1-PHOSPHATE URIDYLYLTRANSFERASE"/>
    <property type="match status" value="1"/>
</dbReference>
<dbReference type="GO" id="GO:0008270">
    <property type="term" value="F:zinc ion binding"/>
    <property type="evidence" value="ECO:0007669"/>
    <property type="project" value="InterPro"/>
</dbReference>
<dbReference type="CDD" id="cd00608">
    <property type="entry name" value="GalT"/>
    <property type="match status" value="1"/>
</dbReference>
<keyword evidence="6 15" id="KW-0808">Transferase</keyword>
<dbReference type="InterPro" id="IPR036265">
    <property type="entry name" value="HIT-like_sf"/>
</dbReference>
<dbReference type="InterPro" id="IPR005849">
    <property type="entry name" value="GalP_Utransf_N"/>
</dbReference>
<keyword evidence="7 15" id="KW-0548">Nucleotidyltransferase</keyword>
<comment type="caution">
    <text evidence="18">The sequence shown here is derived from an EMBL/GenBank/DDBJ whole genome shotgun (WGS) entry which is preliminary data.</text>
</comment>
<comment type="similarity">
    <text evidence="3 15">Belongs to the galactose-1-phosphate uridylyltransferase type 1 family.</text>
</comment>
<dbReference type="Pfam" id="PF02744">
    <property type="entry name" value="GalP_UDP_tr_C"/>
    <property type="match status" value="1"/>
</dbReference>
<organism evidence="18 19">
    <name type="scientific">Mycobacterium simiae</name>
    <name type="common">Mycobacterium habana</name>
    <dbReference type="NCBI Taxonomy" id="1784"/>
    <lineage>
        <taxon>Bacteria</taxon>
        <taxon>Bacillati</taxon>
        <taxon>Actinomycetota</taxon>
        <taxon>Actinomycetes</taxon>
        <taxon>Mycobacteriales</taxon>
        <taxon>Mycobacteriaceae</taxon>
        <taxon>Mycobacterium</taxon>
        <taxon>Mycobacterium simiae complex</taxon>
    </lineage>
</organism>
<keyword evidence="9 14" id="KW-0862">Zinc</keyword>
<evidence type="ECO:0000313" key="19">
    <source>
        <dbReference type="Proteomes" id="UP000193040"/>
    </source>
</evidence>
<evidence type="ECO:0000256" key="5">
    <source>
        <dbReference type="ARBA" id="ARBA00016340"/>
    </source>
</evidence>
<dbReference type="RefSeq" id="WP_084950014.1">
    <property type="nucleotide sequence ID" value="NZ_MZZM01000016.1"/>
</dbReference>
<keyword evidence="10 15" id="KW-0299">Galactose metabolism</keyword>
<evidence type="ECO:0000256" key="10">
    <source>
        <dbReference type="ARBA" id="ARBA00023144"/>
    </source>
</evidence>
<sequence length="390" mass="43448">MSVFPTRSRTRRARRPDRGATRLVFDIVTAPTRAKLADGRDLLFFALPGHRPTPVADRRPLPPRQPDQSQLRFDRATGQWVIIAALRQDRTYKPPPDQCPLCPGPTGRTSEIPAPDYDVVVFENRFPSLCGTGLPVGEPPGAGFASAPGHGRTEVICFSSNHTGSFAQLPLPHARLVVDAWRHRTADLMAAPGVEQVFCFENRGEEIGVTLTHPHGQIYGYPYLTPRTAAMLAQADTHRTRNGDNLFARLLEQEVADGSRIVTRNELFTAFVPFAARWPVEVHIYPNRFVHNLIELTEAELDAFAQVYLDVLGRFDRMYSADVGALPYMSALHQFADTEAQAEGYFHVELMSIRRSATKLKYLAASESAMDAFISDVTPESVAERLRGLR</sequence>
<comment type="cofactor">
    <cofactor evidence="14">
        <name>Zn(2+)</name>
        <dbReference type="ChEBI" id="CHEBI:29105"/>
    </cofactor>
    <text evidence="14">Binds 1 zinc ion per subunit.</text>
</comment>
<keyword evidence="11 15" id="KW-0119">Carbohydrate metabolism</keyword>
<evidence type="ECO:0000256" key="6">
    <source>
        <dbReference type="ARBA" id="ARBA00022679"/>
    </source>
</evidence>
<feature type="binding site" evidence="14">
    <location>
        <position position="99"/>
    </location>
    <ligand>
        <name>Zn(2+)</name>
        <dbReference type="ChEBI" id="CHEBI:29105"/>
    </ligand>
</feature>
<feature type="binding site" evidence="14">
    <location>
        <position position="162"/>
    </location>
    <ligand>
        <name>Zn(2+)</name>
        <dbReference type="ChEBI" id="CHEBI:29105"/>
    </ligand>
</feature>
<dbReference type="Gene3D" id="3.30.428.10">
    <property type="entry name" value="HIT-like"/>
    <property type="match status" value="2"/>
</dbReference>
<protein>
    <recommendedName>
        <fullName evidence="5 12">Galactose-1-phosphate uridylyltransferase</fullName>
        <ecNumber evidence="4 12">2.7.7.12</ecNumber>
    </recommendedName>
</protein>
<dbReference type="AlphaFoldDB" id="A0A1X0Y720"/>
<dbReference type="GO" id="GO:0008108">
    <property type="term" value="F:UDP-glucose:hexose-1-phosphate uridylyltransferase activity"/>
    <property type="evidence" value="ECO:0007669"/>
    <property type="project" value="UniProtKB-UniRule"/>
</dbReference>
<evidence type="ECO:0000256" key="9">
    <source>
        <dbReference type="ARBA" id="ARBA00022833"/>
    </source>
</evidence>
<dbReference type="GO" id="GO:0033499">
    <property type="term" value="P:galactose catabolic process via UDP-galactose, Leloir pathway"/>
    <property type="evidence" value="ECO:0007669"/>
    <property type="project" value="TreeGrafter"/>
</dbReference>
<feature type="binding site" evidence="14">
    <location>
        <position position="102"/>
    </location>
    <ligand>
        <name>Zn(2+)</name>
        <dbReference type="ChEBI" id="CHEBI:29105"/>
    </ligand>
</feature>
<evidence type="ECO:0000256" key="2">
    <source>
        <dbReference type="ARBA" id="ARBA00004947"/>
    </source>
</evidence>
<dbReference type="SUPFAM" id="SSF54197">
    <property type="entry name" value="HIT-like"/>
    <property type="match status" value="2"/>
</dbReference>
<comment type="catalytic activity">
    <reaction evidence="1 15">
        <text>alpha-D-galactose 1-phosphate + UDP-alpha-D-glucose = alpha-D-glucose 1-phosphate + UDP-alpha-D-galactose</text>
        <dbReference type="Rhea" id="RHEA:13989"/>
        <dbReference type="ChEBI" id="CHEBI:58336"/>
        <dbReference type="ChEBI" id="CHEBI:58601"/>
        <dbReference type="ChEBI" id="CHEBI:58885"/>
        <dbReference type="ChEBI" id="CHEBI:66914"/>
        <dbReference type="EC" id="2.7.7.12"/>
    </reaction>
</comment>
<dbReference type="InterPro" id="IPR019779">
    <property type="entry name" value="GalP_UDPtransf1_His-AS"/>
</dbReference>
<evidence type="ECO:0000256" key="3">
    <source>
        <dbReference type="ARBA" id="ARBA00010951"/>
    </source>
</evidence>
<evidence type="ECO:0000259" key="17">
    <source>
        <dbReference type="Pfam" id="PF02744"/>
    </source>
</evidence>
<evidence type="ECO:0000256" key="15">
    <source>
        <dbReference type="RuleBase" id="RU000506"/>
    </source>
</evidence>
<proteinExistence type="inferred from homology"/>
<name>A0A1X0Y720_MYCSI</name>
<dbReference type="Proteomes" id="UP000193040">
    <property type="component" value="Unassembled WGS sequence"/>
</dbReference>
<evidence type="ECO:0000256" key="11">
    <source>
        <dbReference type="ARBA" id="ARBA00023277"/>
    </source>
</evidence>
<evidence type="ECO:0000256" key="1">
    <source>
        <dbReference type="ARBA" id="ARBA00001107"/>
    </source>
</evidence>
<comment type="pathway">
    <text evidence="2 15">Carbohydrate metabolism; galactose metabolism.</text>
</comment>
<dbReference type="UniPathway" id="UPA00214"/>
<dbReference type="PROSITE" id="PS00117">
    <property type="entry name" value="GAL_P_UDP_TRANSF_I"/>
    <property type="match status" value="1"/>
</dbReference>
<evidence type="ECO:0000256" key="13">
    <source>
        <dbReference type="PIRSR" id="PIRSR000808-1"/>
    </source>
</evidence>
<dbReference type="EMBL" id="MZZM01000016">
    <property type="protein sequence ID" value="ORJ60927.1"/>
    <property type="molecule type" value="Genomic_DNA"/>
</dbReference>
<dbReference type="EC" id="2.7.7.12" evidence="4 12"/>
<dbReference type="PANTHER" id="PTHR11943:SF1">
    <property type="entry name" value="GALACTOSE-1-PHOSPHATE URIDYLYLTRANSFERASE"/>
    <property type="match status" value="1"/>
</dbReference>
<feature type="binding site" evidence="14">
    <location>
        <position position="213"/>
    </location>
    <ligand>
        <name>Zn(2+)</name>
        <dbReference type="ChEBI" id="CHEBI:29105"/>
    </ligand>
</feature>
<evidence type="ECO:0000313" key="18">
    <source>
        <dbReference type="EMBL" id="ORJ60927.1"/>
    </source>
</evidence>
<evidence type="ECO:0000256" key="7">
    <source>
        <dbReference type="ARBA" id="ARBA00022695"/>
    </source>
</evidence>
<evidence type="ECO:0000256" key="12">
    <source>
        <dbReference type="NCBIfam" id="TIGR00209"/>
    </source>
</evidence>
<keyword evidence="8 14" id="KW-0479">Metal-binding</keyword>
<evidence type="ECO:0000256" key="8">
    <source>
        <dbReference type="ARBA" id="ARBA00022723"/>
    </source>
</evidence>
<dbReference type="STRING" id="1784.VC42_18465"/>
<dbReference type="NCBIfam" id="TIGR00209">
    <property type="entry name" value="galT_1"/>
    <property type="match status" value="1"/>
</dbReference>
<evidence type="ECO:0000259" key="16">
    <source>
        <dbReference type="Pfam" id="PF01087"/>
    </source>
</evidence>
<dbReference type="InterPro" id="IPR005850">
    <property type="entry name" value="GalP_Utransf_C"/>
</dbReference>
<dbReference type="InterPro" id="IPR001937">
    <property type="entry name" value="GalP_UDPtransf1"/>
</dbReference>
<dbReference type="Pfam" id="PF01087">
    <property type="entry name" value="GalP_UDP_transf"/>
    <property type="match status" value="1"/>
</dbReference>
<dbReference type="PIRSF" id="PIRSF000808">
    <property type="entry name" value="GalT"/>
    <property type="match status" value="1"/>
</dbReference>
<accession>A0A1X0Y720</accession>
<gene>
    <name evidence="18" type="ORF">B5M45_11725</name>
</gene>
<keyword evidence="19" id="KW-1185">Reference proteome</keyword>
<feature type="domain" description="Galactose-1-phosphate uridyl transferase N-terminal" evidence="16">
    <location>
        <begin position="68"/>
        <end position="224"/>
    </location>
</feature>
<reference evidence="18 19" key="1">
    <citation type="submission" date="2017-03" db="EMBL/GenBank/DDBJ databases">
        <title>Genomic insights into Mycobacterium simiae human colonization.</title>
        <authorList>
            <person name="Steffani J.L."/>
            <person name="Brunck M.E."/>
            <person name="Cruz E."/>
            <person name="Montiel R."/>
            <person name="Barona F."/>
        </authorList>
    </citation>
    <scope>NUCLEOTIDE SEQUENCE [LARGE SCALE GENOMIC DNA]</scope>
    <source>
        <strain evidence="18 19">MsiGto</strain>
    </source>
</reference>
<evidence type="ECO:0000256" key="4">
    <source>
        <dbReference type="ARBA" id="ARBA00012384"/>
    </source>
</evidence>
<feature type="active site" description="Tele-UMP-histidine intermediate" evidence="13">
    <location>
        <position position="215"/>
    </location>
</feature>
<dbReference type="GO" id="GO:0005737">
    <property type="term" value="C:cytoplasm"/>
    <property type="evidence" value="ECO:0007669"/>
    <property type="project" value="TreeGrafter"/>
</dbReference>
<feature type="domain" description="Galactose-1-phosphate uridyl transferase C-terminal" evidence="17">
    <location>
        <begin position="239"/>
        <end position="389"/>
    </location>
</feature>